<feature type="domain" description="Phospholipid/glycerol acyltransferase" evidence="2">
    <location>
        <begin position="82"/>
        <end position="209"/>
    </location>
</feature>
<dbReference type="SMART" id="SM00563">
    <property type="entry name" value="PlsC"/>
    <property type="match status" value="1"/>
</dbReference>
<keyword evidence="1" id="KW-0812">Transmembrane</keyword>
<dbReference type="GO" id="GO:0016746">
    <property type="term" value="F:acyltransferase activity"/>
    <property type="evidence" value="ECO:0007669"/>
    <property type="project" value="UniProtKB-KW"/>
</dbReference>
<evidence type="ECO:0000313" key="4">
    <source>
        <dbReference type="Proteomes" id="UP001334084"/>
    </source>
</evidence>
<dbReference type="InterPro" id="IPR002123">
    <property type="entry name" value="Plipid/glycerol_acylTrfase"/>
</dbReference>
<keyword evidence="3" id="KW-0808">Transferase</keyword>
<feature type="transmembrane region" description="Helical" evidence="1">
    <location>
        <begin position="51"/>
        <end position="70"/>
    </location>
</feature>
<name>A0AAX4JE04_9MICR</name>
<dbReference type="PANTHER" id="PTHR10983">
    <property type="entry name" value="1-ACYLGLYCEROL-3-PHOSPHATE ACYLTRANSFERASE-RELATED"/>
    <property type="match status" value="1"/>
</dbReference>
<keyword evidence="1" id="KW-1133">Transmembrane helix</keyword>
<dbReference type="GO" id="GO:0005783">
    <property type="term" value="C:endoplasmic reticulum"/>
    <property type="evidence" value="ECO:0007669"/>
    <property type="project" value="TreeGrafter"/>
</dbReference>
<dbReference type="KEGG" id="vnx:VNE69_07155"/>
<dbReference type="EMBL" id="CP142732">
    <property type="protein sequence ID" value="WUR04088.1"/>
    <property type="molecule type" value="Genomic_DNA"/>
</dbReference>
<feature type="transmembrane region" description="Helical" evidence="1">
    <location>
        <begin position="12"/>
        <end position="39"/>
    </location>
</feature>
<dbReference type="Pfam" id="PF01553">
    <property type="entry name" value="Acyltransferase"/>
    <property type="match status" value="1"/>
</dbReference>
<dbReference type="PANTHER" id="PTHR10983:SF16">
    <property type="entry name" value="LYSOCARDIOLIPIN ACYLTRANSFERASE 1"/>
    <property type="match status" value="1"/>
</dbReference>
<dbReference type="SUPFAM" id="SSF69593">
    <property type="entry name" value="Glycerol-3-phosphate (1)-acyltransferase"/>
    <property type="match status" value="1"/>
</dbReference>
<reference evidence="3" key="1">
    <citation type="journal article" date="2024" name="BMC Genomics">
        <title>Functional annotation of a divergent genome using sequence and structure-based similarity.</title>
        <authorList>
            <person name="Svedberg D."/>
            <person name="Winiger R.R."/>
            <person name="Berg A."/>
            <person name="Sharma H."/>
            <person name="Tellgren-Roth C."/>
            <person name="Debrunner-Vossbrinck B.A."/>
            <person name="Vossbrinck C.R."/>
            <person name="Barandun J."/>
        </authorList>
    </citation>
    <scope>NUCLEOTIDE SEQUENCE</scope>
    <source>
        <strain evidence="3">Illinois isolate</strain>
    </source>
</reference>
<evidence type="ECO:0000259" key="2">
    <source>
        <dbReference type="SMART" id="SM00563"/>
    </source>
</evidence>
<keyword evidence="1" id="KW-0472">Membrane</keyword>
<protein>
    <submittedName>
        <fullName evidence="3">Acyltransferase</fullName>
    </submittedName>
</protein>
<organism evidence="3 4">
    <name type="scientific">Vairimorpha necatrix</name>
    <dbReference type="NCBI Taxonomy" id="6039"/>
    <lineage>
        <taxon>Eukaryota</taxon>
        <taxon>Fungi</taxon>
        <taxon>Fungi incertae sedis</taxon>
        <taxon>Microsporidia</taxon>
        <taxon>Nosematidae</taxon>
        <taxon>Vairimorpha</taxon>
    </lineage>
</organism>
<accession>A0AAX4JE04</accession>
<feature type="transmembrane region" description="Helical" evidence="1">
    <location>
        <begin position="324"/>
        <end position="343"/>
    </location>
</feature>
<dbReference type="Proteomes" id="UP001334084">
    <property type="component" value="Chromosome 7"/>
</dbReference>
<keyword evidence="3" id="KW-0012">Acyltransferase</keyword>
<dbReference type="AlphaFoldDB" id="A0AAX4JE04"/>
<evidence type="ECO:0000313" key="3">
    <source>
        <dbReference type="EMBL" id="WUR04088.1"/>
    </source>
</evidence>
<dbReference type="GeneID" id="90541911"/>
<dbReference type="RefSeq" id="XP_065330233.1">
    <property type="nucleotide sequence ID" value="XM_065474161.1"/>
</dbReference>
<dbReference type="CDD" id="cd07990">
    <property type="entry name" value="LPLAT_LCLAT1-like"/>
    <property type="match status" value="1"/>
</dbReference>
<evidence type="ECO:0000256" key="1">
    <source>
        <dbReference type="SAM" id="Phobius"/>
    </source>
</evidence>
<keyword evidence="4" id="KW-1185">Reference proteome</keyword>
<proteinExistence type="predicted"/>
<sequence length="345" mass="40848">MAVEKIKKLGNIMIFTLIMIYYIEGLILLVLLMLCFSILQIKHGRRLLKRIWMHLTLSALSYLFPKPIFICYNPKIMNKSKNIIISNHLSEFDWLMILTSLIRLERFKNICIVLKDSLQSIPLLGYGMKYFGYIFLNRRIEVDREIIKTGIERLKDNGNFDLLIFPEGTYLDSESIQVTKKYIKKNPCLIDGRDFVPSEVLLPHVTGFDIIRESLNGNADGVIDITLLINPYKKYPQDFYTYLKCLTDFQDRINFVIFLDYVEDFNDVDFIFRKFKEKDHMIKKYKKLEIGEIKSQEEFMIVAKKLEKHTKDCVFDAIFIQSDWSPFFYVFFIFLNLLGLYIAKK</sequence>
<gene>
    <name evidence="3" type="ORF">VNE69_07155</name>
</gene>
<dbReference type="GO" id="GO:0036149">
    <property type="term" value="P:phosphatidylinositol acyl-chain remodeling"/>
    <property type="evidence" value="ECO:0007669"/>
    <property type="project" value="TreeGrafter"/>
</dbReference>